<proteinExistence type="inferred from homology"/>
<reference evidence="2" key="1">
    <citation type="journal article" date="2023" name="Plant Biotechnol. J.">
        <title>Chromosome-level wild Hevea brasiliensis genome provides new tools for genomic-assisted breeding and valuable loci to elevate rubber yield.</title>
        <authorList>
            <person name="Cheng H."/>
            <person name="Song X."/>
            <person name="Hu Y."/>
            <person name="Wu T."/>
            <person name="Yang Q."/>
            <person name="An Z."/>
            <person name="Feng S."/>
            <person name="Deng Z."/>
            <person name="Wu W."/>
            <person name="Zeng X."/>
            <person name="Tu M."/>
            <person name="Wang X."/>
            <person name="Huang H."/>
        </authorList>
    </citation>
    <scope>NUCLEOTIDE SEQUENCE</scope>
    <source>
        <strain evidence="2">MT/VB/25A 57/8</strain>
    </source>
</reference>
<dbReference type="Gene3D" id="3.90.1150.160">
    <property type="match status" value="1"/>
</dbReference>
<evidence type="ECO:0008006" key="4">
    <source>
        <dbReference type="Google" id="ProtNLM"/>
    </source>
</evidence>
<organism evidence="2 3">
    <name type="scientific">Hevea brasiliensis</name>
    <name type="common">Para rubber tree</name>
    <name type="synonym">Siphonia brasiliensis</name>
    <dbReference type="NCBI Taxonomy" id="3981"/>
    <lineage>
        <taxon>Eukaryota</taxon>
        <taxon>Viridiplantae</taxon>
        <taxon>Streptophyta</taxon>
        <taxon>Embryophyta</taxon>
        <taxon>Tracheophyta</taxon>
        <taxon>Spermatophyta</taxon>
        <taxon>Magnoliopsida</taxon>
        <taxon>eudicotyledons</taxon>
        <taxon>Gunneridae</taxon>
        <taxon>Pentapetalae</taxon>
        <taxon>rosids</taxon>
        <taxon>fabids</taxon>
        <taxon>Malpighiales</taxon>
        <taxon>Euphorbiaceae</taxon>
        <taxon>Crotonoideae</taxon>
        <taxon>Micrandreae</taxon>
        <taxon>Hevea</taxon>
    </lineage>
</organism>
<dbReference type="InterPro" id="IPR015424">
    <property type="entry name" value="PyrdxlP-dep_Trfase"/>
</dbReference>
<evidence type="ECO:0000313" key="2">
    <source>
        <dbReference type="EMBL" id="KAJ9141603.1"/>
    </source>
</evidence>
<evidence type="ECO:0000313" key="3">
    <source>
        <dbReference type="Proteomes" id="UP001174677"/>
    </source>
</evidence>
<accession>A0ABQ9KN51</accession>
<dbReference type="PANTHER" id="PTHR43321:SF22">
    <property type="entry name" value="GLUTAMATE DECARBOXYLASE 5"/>
    <property type="match status" value="1"/>
</dbReference>
<gene>
    <name evidence="2" type="ORF">P3X46_032115</name>
</gene>
<dbReference type="Proteomes" id="UP001174677">
    <property type="component" value="Chromosome 17"/>
</dbReference>
<dbReference type="SUPFAM" id="SSF53383">
    <property type="entry name" value="PLP-dependent transferases"/>
    <property type="match status" value="1"/>
</dbReference>
<evidence type="ECO:0000256" key="1">
    <source>
        <dbReference type="ARBA" id="ARBA00009533"/>
    </source>
</evidence>
<sequence length="151" mass="17110">MDNTRVLKEGLEKTGRFGIVSKDVGVPLVAFSLKDSSKYTVFDMSESLRRFGWIIPAYTMPADAKHIAVLRVVVREDFSRSLAERLSSNIEQVLEEMDSLPIRTSTKSATASGELENAEGKKIDKKTEREIQEEIIQYWRRLVDGKRIGVC</sequence>
<dbReference type="InterPro" id="IPR010107">
    <property type="entry name" value="Glutamate_decarboxylase"/>
</dbReference>
<comment type="similarity">
    <text evidence="1">Belongs to the group II decarboxylase family.</text>
</comment>
<protein>
    <recommendedName>
        <fullName evidence="4">Glutamate decarboxylase</fullName>
    </recommendedName>
</protein>
<comment type="caution">
    <text evidence="2">The sequence shown here is derived from an EMBL/GenBank/DDBJ whole genome shotgun (WGS) entry which is preliminary data.</text>
</comment>
<dbReference type="EMBL" id="JARPOI010000017">
    <property type="protein sequence ID" value="KAJ9141603.1"/>
    <property type="molecule type" value="Genomic_DNA"/>
</dbReference>
<keyword evidence="3" id="KW-1185">Reference proteome</keyword>
<dbReference type="PANTHER" id="PTHR43321">
    <property type="entry name" value="GLUTAMATE DECARBOXYLASE"/>
    <property type="match status" value="1"/>
</dbReference>
<name>A0ABQ9KN51_HEVBR</name>